<evidence type="ECO:0000256" key="3">
    <source>
        <dbReference type="ARBA" id="ARBA00022692"/>
    </source>
</evidence>
<dbReference type="Proteomes" id="UP000076842">
    <property type="component" value="Unassembled WGS sequence"/>
</dbReference>
<sequence length="1577" mass="173624">MSALSSKTGDPPNTKPRPDPSALTEVPEDQSLCPRITSFVRARGGWIVYAFNVTRVLGAVALVGLTIASIVLSSQGRDEEISGSQTPLGGGKEWDWKWDCTGRAELGLLFGYTYAALLSLLAVLLSGPARGRCSFHAAILLFIQFLVFTWRNLLPLTTYTGTPADGAVPWLLWTRGAFVTLVGFLLPLLVPQVYVPYDPQNPATVGSPEQTASILSFLFYSFLDPIVFAAWRAPSLPYDKLPPLSDTDWAVNLRKRAMDKLDPLRRRELGKKDRHVFFGLADVFKWDFVRMAFFLVLQVIVGFMGPIGINRLLTYMQQGGEGATVRPWVWIGFIFLAPTLNSFALNLYAFTSTRMSVQVESILTQLIFEHALRVRLTDETTSPPLPATTSGTSIVAPEGDQTTVNGSDSVVNVVSEEETATLLEHEGSIDGPESAAASSSTAAGPADQSKTEPAKPTDGNDANPSSEAMHLSARINSLFGTDIGACIGGRDFLVVLLNCPFEAILCAWFLWAILSWSAVVGMMFIIITLPVPGWVANMMQDTQAKLMEKKDARVQKVTESIGIIRMIKMFAWEPLVQKDLIERRAEELRYLRIKKILAIVNMEVSGMLPVITMIITYAFYTLVQKRELDAARIFSSVPVFGMLRGDMITVVMMLTSITESKVSLDRITNFLQSSRLLDRYSSNASEQASSALLAIGNDIVGFNNATFTWSDAENGQMQRGQRNFRLHIDKLLFRAGEVNIIVGPTGCGKTSILMALLGEMHFEAQGADSWFHLPRERGIAYAAQESWVQNDTVRANILFGNAFDEVRYKKVLYQCALEPDLAMFTVGDETEVGERGLTLSGGQKARITLARALYSQAHILLLDDVVSALDVHTARWIVEKCLQGDLIEGRTVILVTHAVALITPIATNVISLSAHGQILSQGALTKSLTLDPTLRQELEKSQEALDKEDTHVEDDNKPEIRTKMDGTLVVEEERAEGRVKWATVDLFITSYGGLFFWILLVLGYSIAMGSDILATWWLGHWAQAYVGTTGTINVPYYLGCYVAIIVLQESAWFIMQFYYALGSIRACRIVHEALCQSVFSSTLRWMDSTPVGRIIARFTQDISEFDGGLTNLVEVVVRETGTSRSYLSLALRLAAIIFVSPAWGIPSAVILAIGLAIGQIYIHAQMCIRRLRTNWRSPLFNHLGASVSGLISVRAYGSDEAFKAELRKRADAYARPSRTFFNLAKWMSTRTDLLRAMFCAGLAAYLLYVRHNVGASATGFSLANAMEFSYSILTWVRFANMVELTANSLERMRDYLVIDHEPAPVESGKPPAYWPASGALRVENLSARYSKDGPLVLDGINLEVKSGERVGIVGRTGSGKSSLALSLLRLIPTEGRVIFDGQSTNDLNLDVLRTNLAIIPQEPTLMSGTLRFNLDPFSQHDDATLNNALRATGLIAEGGPSGTNLNLDSTVSTAGSNFSVGQRQLIALARALLRNTRALILDEATASVDSETDSLIQTSIRKELQHATLITIAHRLLTIMDYDKIMVLDTGKLVEFDTPWTLLQNDKSYFRSLVDNSGDRDKLFAIAEKAASTGRSL</sequence>
<dbReference type="GO" id="GO:0140359">
    <property type="term" value="F:ABC-type transporter activity"/>
    <property type="evidence" value="ECO:0007669"/>
    <property type="project" value="InterPro"/>
</dbReference>
<feature type="compositionally biased region" description="Polar residues" evidence="9">
    <location>
        <begin position="379"/>
        <end position="393"/>
    </location>
</feature>
<feature type="transmembrane region" description="Helical" evidence="10">
    <location>
        <begin position="170"/>
        <end position="190"/>
    </location>
</feature>
<dbReference type="InterPro" id="IPR003593">
    <property type="entry name" value="AAA+_ATPase"/>
</dbReference>
<evidence type="ECO:0000259" key="12">
    <source>
        <dbReference type="PROSITE" id="PS50929"/>
    </source>
</evidence>
<proteinExistence type="predicted"/>
<keyword evidence="6" id="KW-0067">ATP-binding</keyword>
<dbReference type="PROSITE" id="PS50929">
    <property type="entry name" value="ABC_TM1F"/>
    <property type="match status" value="2"/>
</dbReference>
<dbReference type="FunFam" id="1.20.1560.10:FF:000013">
    <property type="entry name" value="ABC transporter C family member 2"/>
    <property type="match status" value="1"/>
</dbReference>
<feature type="domain" description="ABC transporter" evidence="11">
    <location>
        <begin position="700"/>
        <end position="946"/>
    </location>
</feature>
<evidence type="ECO:0000313" key="13">
    <source>
        <dbReference type="EMBL" id="KZT60640.1"/>
    </source>
</evidence>
<feature type="transmembrane region" description="Helical" evidence="10">
    <location>
        <begin position="106"/>
        <end position="126"/>
    </location>
</feature>
<keyword evidence="14" id="KW-1185">Reference proteome</keyword>
<feature type="transmembrane region" description="Helical" evidence="10">
    <location>
        <begin position="328"/>
        <end position="350"/>
    </location>
</feature>
<keyword evidence="5" id="KW-0547">Nucleotide-binding</keyword>
<dbReference type="PANTHER" id="PTHR24223:SF356">
    <property type="entry name" value="ATP-BINDING CASSETTE TRANSPORTER ABC4"/>
    <property type="match status" value="1"/>
</dbReference>
<dbReference type="SMART" id="SM00382">
    <property type="entry name" value="AAA"/>
    <property type="match status" value="2"/>
</dbReference>
<feature type="region of interest" description="Disordered" evidence="9">
    <location>
        <begin position="379"/>
        <end position="407"/>
    </location>
</feature>
<evidence type="ECO:0000256" key="8">
    <source>
        <dbReference type="ARBA" id="ARBA00023136"/>
    </source>
</evidence>
<dbReference type="InterPro" id="IPR011527">
    <property type="entry name" value="ABC1_TM_dom"/>
</dbReference>
<feature type="region of interest" description="Disordered" evidence="9">
    <location>
        <begin position="426"/>
        <end position="467"/>
    </location>
</feature>
<evidence type="ECO:0000256" key="6">
    <source>
        <dbReference type="ARBA" id="ARBA00022840"/>
    </source>
</evidence>
<keyword evidence="8 10" id="KW-0472">Membrane</keyword>
<dbReference type="SUPFAM" id="SSF52540">
    <property type="entry name" value="P-loop containing nucleoside triphosphate hydrolases"/>
    <property type="match status" value="2"/>
</dbReference>
<evidence type="ECO:0000259" key="11">
    <source>
        <dbReference type="PROSITE" id="PS50893"/>
    </source>
</evidence>
<dbReference type="GO" id="GO:0016020">
    <property type="term" value="C:membrane"/>
    <property type="evidence" value="ECO:0007669"/>
    <property type="project" value="UniProtKB-SubCell"/>
</dbReference>
<dbReference type="SUPFAM" id="SSF90123">
    <property type="entry name" value="ABC transporter transmembrane region"/>
    <property type="match status" value="2"/>
</dbReference>
<dbReference type="InterPro" id="IPR003439">
    <property type="entry name" value="ABC_transporter-like_ATP-bd"/>
</dbReference>
<keyword evidence="4" id="KW-0677">Repeat</keyword>
<accession>A0A165IJ61</accession>
<dbReference type="Gene3D" id="1.20.1560.10">
    <property type="entry name" value="ABC transporter type 1, transmembrane domain"/>
    <property type="match status" value="3"/>
</dbReference>
<evidence type="ECO:0000256" key="9">
    <source>
        <dbReference type="SAM" id="MobiDB-lite"/>
    </source>
</evidence>
<dbReference type="InterPro" id="IPR050173">
    <property type="entry name" value="ABC_transporter_C-like"/>
</dbReference>
<dbReference type="CDD" id="cd18596">
    <property type="entry name" value="ABC_6TM_VMR1_D1_like"/>
    <property type="match status" value="1"/>
</dbReference>
<dbReference type="InterPro" id="IPR027417">
    <property type="entry name" value="P-loop_NTPase"/>
</dbReference>
<feature type="domain" description="ABC transmembrane type-1" evidence="12">
    <location>
        <begin position="998"/>
        <end position="1284"/>
    </location>
</feature>
<keyword evidence="3 10" id="KW-0812">Transmembrane</keyword>
<feature type="compositionally biased region" description="Low complexity" evidence="9">
    <location>
        <begin position="434"/>
        <end position="443"/>
    </location>
</feature>
<reference evidence="13 14" key="1">
    <citation type="journal article" date="2016" name="Mol. Biol. Evol.">
        <title>Comparative Genomics of Early-Diverging Mushroom-Forming Fungi Provides Insights into the Origins of Lignocellulose Decay Capabilities.</title>
        <authorList>
            <person name="Nagy L.G."/>
            <person name="Riley R."/>
            <person name="Tritt A."/>
            <person name="Adam C."/>
            <person name="Daum C."/>
            <person name="Floudas D."/>
            <person name="Sun H."/>
            <person name="Yadav J.S."/>
            <person name="Pangilinan J."/>
            <person name="Larsson K.H."/>
            <person name="Matsuura K."/>
            <person name="Barry K."/>
            <person name="Labutti K."/>
            <person name="Kuo R."/>
            <person name="Ohm R.A."/>
            <person name="Bhattacharya S.S."/>
            <person name="Shirouzu T."/>
            <person name="Yoshinaga Y."/>
            <person name="Martin F.M."/>
            <person name="Grigoriev I.V."/>
            <person name="Hibbett D.S."/>
        </authorList>
    </citation>
    <scope>NUCLEOTIDE SEQUENCE [LARGE SCALE GENOMIC DNA]</scope>
    <source>
        <strain evidence="13 14">HHB12733</strain>
    </source>
</reference>
<name>A0A165IJ61_9BASI</name>
<evidence type="ECO:0000256" key="5">
    <source>
        <dbReference type="ARBA" id="ARBA00022741"/>
    </source>
</evidence>
<dbReference type="GO" id="GO:0016887">
    <property type="term" value="F:ATP hydrolysis activity"/>
    <property type="evidence" value="ECO:0007669"/>
    <property type="project" value="InterPro"/>
</dbReference>
<evidence type="ECO:0000256" key="2">
    <source>
        <dbReference type="ARBA" id="ARBA00022448"/>
    </source>
</evidence>
<dbReference type="OrthoDB" id="6500128at2759"/>
<dbReference type="CDD" id="cd03244">
    <property type="entry name" value="ABCC_MRP_domain2"/>
    <property type="match status" value="1"/>
</dbReference>
<gene>
    <name evidence="13" type="ORF">CALCODRAFT_553557</name>
</gene>
<keyword evidence="2" id="KW-0813">Transport</keyword>
<dbReference type="Pfam" id="PF00664">
    <property type="entry name" value="ABC_membrane"/>
    <property type="match status" value="2"/>
</dbReference>
<evidence type="ECO:0000256" key="10">
    <source>
        <dbReference type="SAM" id="Phobius"/>
    </source>
</evidence>
<dbReference type="CDD" id="cd03250">
    <property type="entry name" value="ABCC_MRP_domain1"/>
    <property type="match status" value="1"/>
</dbReference>
<dbReference type="InterPro" id="IPR017871">
    <property type="entry name" value="ABC_transporter-like_CS"/>
</dbReference>
<feature type="transmembrane region" description="Helical" evidence="10">
    <location>
        <begin position="46"/>
        <end position="72"/>
    </location>
</feature>
<keyword evidence="13" id="KW-0378">Hydrolase</keyword>
<dbReference type="PANTHER" id="PTHR24223">
    <property type="entry name" value="ATP-BINDING CASSETTE SUB-FAMILY C"/>
    <property type="match status" value="1"/>
</dbReference>
<feature type="transmembrane region" description="Helical" evidence="10">
    <location>
        <begin position="288"/>
        <end position="307"/>
    </location>
</feature>
<feature type="domain" description="ABC transporter" evidence="11">
    <location>
        <begin position="1320"/>
        <end position="1555"/>
    </location>
</feature>
<evidence type="ECO:0000313" key="14">
    <source>
        <dbReference type="Proteomes" id="UP000076842"/>
    </source>
</evidence>
<evidence type="ECO:0000256" key="4">
    <source>
        <dbReference type="ARBA" id="ARBA00022737"/>
    </source>
</evidence>
<feature type="transmembrane region" description="Helical" evidence="10">
    <location>
        <begin position="133"/>
        <end position="150"/>
    </location>
</feature>
<feature type="transmembrane region" description="Helical" evidence="10">
    <location>
        <begin position="596"/>
        <end position="619"/>
    </location>
</feature>
<evidence type="ECO:0000256" key="1">
    <source>
        <dbReference type="ARBA" id="ARBA00004141"/>
    </source>
</evidence>
<dbReference type="Pfam" id="PF00005">
    <property type="entry name" value="ABC_tran"/>
    <property type="match status" value="2"/>
</dbReference>
<keyword evidence="7 10" id="KW-1133">Transmembrane helix</keyword>
<organism evidence="13 14">
    <name type="scientific">Calocera cornea HHB12733</name>
    <dbReference type="NCBI Taxonomy" id="1353952"/>
    <lineage>
        <taxon>Eukaryota</taxon>
        <taxon>Fungi</taxon>
        <taxon>Dikarya</taxon>
        <taxon>Basidiomycota</taxon>
        <taxon>Agaricomycotina</taxon>
        <taxon>Dacrymycetes</taxon>
        <taxon>Dacrymycetales</taxon>
        <taxon>Dacrymycetaceae</taxon>
        <taxon>Calocera</taxon>
    </lineage>
</organism>
<feature type="domain" description="ABC transmembrane type-1" evidence="12">
    <location>
        <begin position="291"/>
        <end position="659"/>
    </location>
</feature>
<evidence type="ECO:0000256" key="7">
    <source>
        <dbReference type="ARBA" id="ARBA00022989"/>
    </source>
</evidence>
<feature type="transmembrane region" description="Helical" evidence="10">
    <location>
        <begin position="994"/>
        <end position="1016"/>
    </location>
</feature>
<dbReference type="FunFam" id="3.40.50.300:FF:000163">
    <property type="entry name" value="Multidrug resistance-associated protein member 4"/>
    <property type="match status" value="1"/>
</dbReference>
<feature type="transmembrane region" description="Helical" evidence="10">
    <location>
        <begin position="508"/>
        <end position="529"/>
    </location>
</feature>
<feature type="region of interest" description="Disordered" evidence="9">
    <location>
        <begin position="1"/>
        <end position="27"/>
    </location>
</feature>
<dbReference type="InParanoid" id="A0A165IJ61"/>
<dbReference type="STRING" id="1353952.A0A165IJ61"/>
<dbReference type="InterPro" id="IPR036640">
    <property type="entry name" value="ABC1_TM_sf"/>
</dbReference>
<feature type="transmembrane region" description="Helical" evidence="10">
    <location>
        <begin position="639"/>
        <end position="657"/>
    </location>
</feature>
<comment type="subcellular location">
    <subcellularLocation>
        <location evidence="1">Membrane</location>
        <topology evidence="1">Multi-pass membrane protein</topology>
    </subcellularLocation>
</comment>
<dbReference type="PROSITE" id="PS50893">
    <property type="entry name" value="ABC_TRANSPORTER_2"/>
    <property type="match status" value="2"/>
</dbReference>
<dbReference type="GO" id="GO:0005524">
    <property type="term" value="F:ATP binding"/>
    <property type="evidence" value="ECO:0007669"/>
    <property type="project" value="UniProtKB-KW"/>
</dbReference>
<dbReference type="Gene3D" id="3.40.50.300">
    <property type="entry name" value="P-loop containing nucleotide triphosphate hydrolases"/>
    <property type="match status" value="2"/>
</dbReference>
<protein>
    <submittedName>
        <fullName evidence="13">p-loop containing nucleoside triphosphate hydrolase protein</fullName>
    </submittedName>
</protein>
<dbReference type="PROSITE" id="PS00211">
    <property type="entry name" value="ABC_TRANSPORTER_1"/>
    <property type="match status" value="2"/>
</dbReference>
<dbReference type="EMBL" id="KV423929">
    <property type="protein sequence ID" value="KZT60640.1"/>
    <property type="molecule type" value="Genomic_DNA"/>
</dbReference>
<dbReference type="CDD" id="cd18604">
    <property type="entry name" value="ABC_6TM_VMR1_D2_like"/>
    <property type="match status" value="1"/>
</dbReference>